<dbReference type="RefSeq" id="WP_328953399.1">
    <property type="nucleotide sequence ID" value="NZ_CP108110.1"/>
</dbReference>
<organism evidence="2 3">
    <name type="scientific">Kitasatospora purpeofusca</name>
    <dbReference type="NCBI Taxonomy" id="67352"/>
    <lineage>
        <taxon>Bacteria</taxon>
        <taxon>Bacillati</taxon>
        <taxon>Actinomycetota</taxon>
        <taxon>Actinomycetes</taxon>
        <taxon>Kitasatosporales</taxon>
        <taxon>Streptomycetaceae</taxon>
        <taxon>Kitasatospora</taxon>
    </lineage>
</organism>
<reference evidence="2" key="1">
    <citation type="submission" date="2022-10" db="EMBL/GenBank/DDBJ databases">
        <title>The complete genomes of actinobacterial strains from the NBC collection.</title>
        <authorList>
            <person name="Joergensen T.S."/>
            <person name="Alvarez Arevalo M."/>
            <person name="Sterndorff E.B."/>
            <person name="Faurdal D."/>
            <person name="Vuksanovic O."/>
            <person name="Mourched A.-S."/>
            <person name="Charusanti P."/>
            <person name="Shaw S."/>
            <person name="Blin K."/>
            <person name="Weber T."/>
        </authorList>
    </citation>
    <scope>NUCLEOTIDE SEQUENCE</scope>
    <source>
        <strain evidence="2">NBC_00222</strain>
    </source>
</reference>
<evidence type="ECO:0000313" key="2">
    <source>
        <dbReference type="EMBL" id="WUQ82332.1"/>
    </source>
</evidence>
<feature type="region of interest" description="Disordered" evidence="1">
    <location>
        <begin position="1"/>
        <end position="41"/>
    </location>
</feature>
<proteinExistence type="predicted"/>
<sequence length="41" mass="4271">MTDPDEDTTTTGEPDPGGQSSDQSDDAGAHDRAAVGRFESF</sequence>
<gene>
    <name evidence="2" type="ORF">OHA16_04690</name>
</gene>
<evidence type="ECO:0000256" key="1">
    <source>
        <dbReference type="SAM" id="MobiDB-lite"/>
    </source>
</evidence>
<feature type="compositionally biased region" description="Low complexity" evidence="1">
    <location>
        <begin position="9"/>
        <end position="22"/>
    </location>
</feature>
<evidence type="ECO:0000313" key="3">
    <source>
        <dbReference type="Proteomes" id="UP001432222"/>
    </source>
</evidence>
<name>A0ABZ1TTP6_9ACTN</name>
<accession>A0ABZ1TTP6</accession>
<feature type="compositionally biased region" description="Basic and acidic residues" evidence="1">
    <location>
        <begin position="27"/>
        <end position="41"/>
    </location>
</feature>
<protein>
    <submittedName>
        <fullName evidence="2">Uncharacterized protein</fullName>
    </submittedName>
</protein>
<dbReference type="Proteomes" id="UP001432222">
    <property type="component" value="Chromosome"/>
</dbReference>
<keyword evidence="3" id="KW-1185">Reference proteome</keyword>
<dbReference type="EMBL" id="CP108110">
    <property type="protein sequence ID" value="WUQ82332.1"/>
    <property type="molecule type" value="Genomic_DNA"/>
</dbReference>